<evidence type="ECO:0000256" key="7">
    <source>
        <dbReference type="ARBA" id="ARBA00023136"/>
    </source>
</evidence>
<dbReference type="GO" id="GO:0005789">
    <property type="term" value="C:endoplasmic reticulum membrane"/>
    <property type="evidence" value="ECO:0007669"/>
    <property type="project" value="UniProtKB-SubCell"/>
</dbReference>
<comment type="similarity">
    <text evidence="2 8">Belongs to the EMC4 family.</text>
</comment>
<evidence type="ECO:0000256" key="6">
    <source>
        <dbReference type="ARBA" id="ARBA00022989"/>
    </source>
</evidence>
<evidence type="ECO:0000256" key="9">
    <source>
        <dbReference type="SAM" id="MobiDB-lite"/>
    </source>
</evidence>
<reference evidence="12" key="1">
    <citation type="journal article" date="2014" name="Nat. Commun.">
        <title>Genomic adaptations of the halophilic Dead Sea filamentous fungus Eurotium rubrum.</title>
        <authorList>
            <person name="Kis-Papo T."/>
            <person name="Weig A.R."/>
            <person name="Riley R."/>
            <person name="Persoh D."/>
            <person name="Salamov A."/>
            <person name="Sun H."/>
            <person name="Lipzen A."/>
            <person name="Wasser S.P."/>
            <person name="Rambold G."/>
            <person name="Grigoriev I.V."/>
            <person name="Nevo E."/>
        </authorList>
    </citation>
    <scope>NUCLEOTIDE SEQUENCE [LARGE SCALE GENOMIC DNA]</scope>
    <source>
        <strain evidence="12">CBS 135680</strain>
    </source>
</reference>
<keyword evidence="4 10" id="KW-0812">Transmembrane</keyword>
<name>A0A017S1F1_ASPRC</name>
<evidence type="ECO:0000256" key="10">
    <source>
        <dbReference type="SAM" id="Phobius"/>
    </source>
</evidence>
<dbReference type="OrthoDB" id="369569at2759"/>
<dbReference type="HOGENOM" id="CLU_098404_2_0_1"/>
<dbReference type="PIRSF" id="PIRSF017207">
    <property type="entry name" value="UCP017207_TM-p85"/>
    <property type="match status" value="1"/>
</dbReference>
<evidence type="ECO:0000313" key="12">
    <source>
        <dbReference type="Proteomes" id="UP000019804"/>
    </source>
</evidence>
<dbReference type="RefSeq" id="XP_040634144.1">
    <property type="nucleotide sequence ID" value="XM_040783197.1"/>
</dbReference>
<evidence type="ECO:0000256" key="3">
    <source>
        <dbReference type="ARBA" id="ARBA00020820"/>
    </source>
</evidence>
<evidence type="ECO:0000256" key="4">
    <source>
        <dbReference type="ARBA" id="ARBA00022692"/>
    </source>
</evidence>
<feature type="compositionally biased region" description="Low complexity" evidence="9">
    <location>
        <begin position="45"/>
        <end position="61"/>
    </location>
</feature>
<accession>A0A017S1F1</accession>
<dbReference type="STRING" id="1388766.A0A017S1F1"/>
<evidence type="ECO:0000256" key="5">
    <source>
        <dbReference type="ARBA" id="ARBA00022824"/>
    </source>
</evidence>
<feature type="transmembrane region" description="Helical" evidence="10">
    <location>
        <begin position="138"/>
        <end position="158"/>
    </location>
</feature>
<keyword evidence="6 10" id="KW-1133">Transmembrane helix</keyword>
<dbReference type="GeneID" id="63698321"/>
<proteinExistence type="inferred from homology"/>
<dbReference type="Proteomes" id="UP000019804">
    <property type="component" value="Unassembled WGS sequence"/>
</dbReference>
<feature type="transmembrane region" description="Helical" evidence="10">
    <location>
        <begin position="91"/>
        <end position="112"/>
    </location>
</feature>
<keyword evidence="7 8" id="KW-0472">Membrane</keyword>
<keyword evidence="5" id="KW-0256">Endoplasmic reticulum</keyword>
<dbReference type="EMBL" id="KK088459">
    <property type="protein sequence ID" value="EYE90454.1"/>
    <property type="molecule type" value="Genomic_DNA"/>
</dbReference>
<evidence type="ECO:0000256" key="1">
    <source>
        <dbReference type="ARBA" id="ARBA00004477"/>
    </source>
</evidence>
<gene>
    <name evidence="11" type="ORF">EURHEDRAFT_417422</name>
</gene>
<evidence type="ECO:0000256" key="8">
    <source>
        <dbReference type="PIRNR" id="PIRNR017207"/>
    </source>
</evidence>
<dbReference type="InterPro" id="IPR009445">
    <property type="entry name" value="TMEM85/Emc4"/>
</dbReference>
<organism evidence="11 12">
    <name type="scientific">Aspergillus ruber (strain CBS 135680)</name>
    <dbReference type="NCBI Taxonomy" id="1388766"/>
    <lineage>
        <taxon>Eukaryota</taxon>
        <taxon>Fungi</taxon>
        <taxon>Dikarya</taxon>
        <taxon>Ascomycota</taxon>
        <taxon>Pezizomycotina</taxon>
        <taxon>Eurotiomycetes</taxon>
        <taxon>Eurotiomycetidae</taxon>
        <taxon>Eurotiales</taxon>
        <taxon>Aspergillaceae</taxon>
        <taxon>Aspergillus</taxon>
        <taxon>Aspergillus subgen. Aspergillus</taxon>
    </lineage>
</organism>
<evidence type="ECO:0000256" key="2">
    <source>
        <dbReference type="ARBA" id="ARBA00007715"/>
    </source>
</evidence>
<comment type="subcellular location">
    <subcellularLocation>
        <location evidence="1">Endoplasmic reticulum membrane</location>
        <topology evidence="1">Multi-pass membrane protein</topology>
    </subcellularLocation>
</comment>
<evidence type="ECO:0000313" key="11">
    <source>
        <dbReference type="EMBL" id="EYE90454.1"/>
    </source>
</evidence>
<dbReference type="AlphaFoldDB" id="A0A017S1F1"/>
<protein>
    <recommendedName>
        <fullName evidence="3 8">ER membrane protein complex subunit 4</fullName>
    </recommendedName>
</protein>
<keyword evidence="12" id="KW-1185">Reference proteome</keyword>
<dbReference type="Pfam" id="PF06417">
    <property type="entry name" value="EMC4"/>
    <property type="match status" value="1"/>
</dbReference>
<feature type="region of interest" description="Disordered" evidence="9">
    <location>
        <begin position="1"/>
        <end position="66"/>
    </location>
</feature>
<dbReference type="PANTHER" id="PTHR19315">
    <property type="entry name" value="ER MEMBRANE PROTEIN COMPLEX SUBUNIT 4"/>
    <property type="match status" value="1"/>
</dbReference>
<sequence length="191" mass="21212">MAEKAAQPGFDPPPPPRWVVSLNTPLSRPSKAAANIPDPPGFSRAKPQTQKQQQQQHQATPSKPIETDALKVKKAWEIAMAPSKQLPMNAIMMYMSGNSLQIFSIMMVFMLFKGPIQGLINTNAVFAKFDTKGTHKKLLGVKAVYVLMQFGLLALGVWKVNAMGLLPTTRSDWLAWESERQPLERAYFAFG</sequence>